<feature type="chain" id="PRO_5040819955" evidence="1">
    <location>
        <begin position="22"/>
        <end position="248"/>
    </location>
</feature>
<name>A0A9X0CM38_9CNID</name>
<organism evidence="2 3">
    <name type="scientific">Desmophyllum pertusum</name>
    <dbReference type="NCBI Taxonomy" id="174260"/>
    <lineage>
        <taxon>Eukaryota</taxon>
        <taxon>Metazoa</taxon>
        <taxon>Cnidaria</taxon>
        <taxon>Anthozoa</taxon>
        <taxon>Hexacorallia</taxon>
        <taxon>Scleractinia</taxon>
        <taxon>Caryophylliina</taxon>
        <taxon>Caryophylliidae</taxon>
        <taxon>Desmophyllum</taxon>
    </lineage>
</organism>
<protein>
    <submittedName>
        <fullName evidence="2">Uncharacterized protein</fullName>
    </submittedName>
</protein>
<comment type="caution">
    <text evidence="2">The sequence shown here is derived from an EMBL/GenBank/DDBJ whole genome shotgun (WGS) entry which is preliminary data.</text>
</comment>
<dbReference type="Proteomes" id="UP001163046">
    <property type="component" value="Unassembled WGS sequence"/>
</dbReference>
<evidence type="ECO:0000256" key="1">
    <source>
        <dbReference type="SAM" id="SignalP"/>
    </source>
</evidence>
<reference evidence="2" key="1">
    <citation type="submission" date="2023-01" db="EMBL/GenBank/DDBJ databases">
        <title>Genome assembly of the deep-sea coral Lophelia pertusa.</title>
        <authorList>
            <person name="Herrera S."/>
            <person name="Cordes E."/>
        </authorList>
    </citation>
    <scope>NUCLEOTIDE SEQUENCE</scope>
    <source>
        <strain evidence="2">USNM1676648</strain>
        <tissue evidence="2">Polyp</tissue>
    </source>
</reference>
<evidence type="ECO:0000313" key="3">
    <source>
        <dbReference type="Proteomes" id="UP001163046"/>
    </source>
</evidence>
<dbReference type="OrthoDB" id="5945140at2759"/>
<keyword evidence="3" id="KW-1185">Reference proteome</keyword>
<proteinExistence type="predicted"/>
<dbReference type="EMBL" id="MU827305">
    <property type="protein sequence ID" value="KAJ7363696.1"/>
    <property type="molecule type" value="Genomic_DNA"/>
</dbReference>
<feature type="signal peptide" evidence="1">
    <location>
        <begin position="1"/>
        <end position="21"/>
    </location>
</feature>
<evidence type="ECO:0000313" key="2">
    <source>
        <dbReference type="EMBL" id="KAJ7363696.1"/>
    </source>
</evidence>
<dbReference type="AlphaFoldDB" id="A0A9X0CM38"/>
<keyword evidence="1" id="KW-0732">Signal</keyword>
<gene>
    <name evidence="2" type="ORF">OS493_009859</name>
</gene>
<accession>A0A9X0CM38</accession>
<sequence length="248" mass="28098">MTSLLLLFAAILSLFYQGSLASITNGCCPCGKFSPEQAGQLSNLLKAEAGSLRKGMQMMCPKRPSRWHRLNVTRSCFGAKDDKPAIFTIPTEGFVAAFKVVHIRGQVTCDTDSCHRTHGHASFHSKWGCSTSHPYVGTTPLGTFITTPTKRVLFPREKFIRDKSMSTWYALPGFEPDSPFLVFHDFSNPEFFRHGQQVQFMVRRGSGKCQRKRQRRRNMRSCLRLVSLNRLNLILNLNLTKRCKTSSM</sequence>